<reference evidence="2 3" key="1">
    <citation type="submission" date="2024-09" db="EMBL/GenBank/DDBJ databases">
        <title>Rethinking Asexuality: The Enigmatic Case of Functional Sexual Genes in Lepraria (Stereocaulaceae).</title>
        <authorList>
            <person name="Doellman M."/>
            <person name="Sun Y."/>
            <person name="Barcenas-Pena A."/>
            <person name="Lumbsch H.T."/>
            <person name="Grewe F."/>
        </authorList>
    </citation>
    <scope>NUCLEOTIDE SEQUENCE [LARGE SCALE GENOMIC DNA]</scope>
    <source>
        <strain evidence="2 3">Mercado 3170</strain>
    </source>
</reference>
<evidence type="ECO:0000256" key="1">
    <source>
        <dbReference type="SAM" id="MobiDB-lite"/>
    </source>
</evidence>
<name>A0ABR4ADN2_9LECA</name>
<keyword evidence="3" id="KW-1185">Reference proteome</keyword>
<evidence type="ECO:0000313" key="2">
    <source>
        <dbReference type="EMBL" id="KAL2043934.1"/>
    </source>
</evidence>
<accession>A0ABR4ADN2</accession>
<protein>
    <submittedName>
        <fullName evidence="2">Uncharacterized protein</fullName>
    </submittedName>
</protein>
<dbReference type="EMBL" id="JBEFKJ010000010">
    <property type="protein sequence ID" value="KAL2043934.1"/>
    <property type="molecule type" value="Genomic_DNA"/>
</dbReference>
<feature type="region of interest" description="Disordered" evidence="1">
    <location>
        <begin position="184"/>
        <end position="373"/>
    </location>
</feature>
<organism evidence="2 3">
    <name type="scientific">Stereocaulon virgatum</name>
    <dbReference type="NCBI Taxonomy" id="373712"/>
    <lineage>
        <taxon>Eukaryota</taxon>
        <taxon>Fungi</taxon>
        <taxon>Dikarya</taxon>
        <taxon>Ascomycota</taxon>
        <taxon>Pezizomycotina</taxon>
        <taxon>Lecanoromycetes</taxon>
        <taxon>OSLEUM clade</taxon>
        <taxon>Lecanoromycetidae</taxon>
        <taxon>Lecanorales</taxon>
        <taxon>Lecanorineae</taxon>
        <taxon>Stereocaulaceae</taxon>
        <taxon>Stereocaulon</taxon>
    </lineage>
</organism>
<proteinExistence type="predicted"/>
<feature type="region of interest" description="Disordered" evidence="1">
    <location>
        <begin position="61"/>
        <end position="103"/>
    </location>
</feature>
<sequence length="373" mass="41623">MSDDECFYDEDDELNVDLYSEAEDLAAHTVHSPVWIDYHPDWDTLSVPSDWEYYSDEYWDHTSPKTFSKKRKKGPDNKDASASTDSVQRSPEKKRRLASERRIPKLSLGEPNLAVSAVIWKSKSEMLTSPEEPTITGGSGETVSLLADWRERFETQPKTKPKILQRKGDQHILAVVVDDDPPVTDTYHISTPPPTILKGVPGLLSRHGVPPPSIVQEAQAMNSVDGATSSQDQSMQELKSYKLLNKATTNERKRKANHQPSNDVLDERATQPPPGRPKKKKTANENNKKIKQPLAARANGVLSANKKSKDGYTDGQAPTSRTHGIALTRKRKAVEEPEDESAPPPPKRRTEGKQDTGIAKATLTRKGTHRRRS</sequence>
<feature type="compositionally biased region" description="Polar residues" evidence="1">
    <location>
        <begin position="80"/>
        <end position="89"/>
    </location>
</feature>
<gene>
    <name evidence="2" type="ORF">N7G274_003454</name>
</gene>
<comment type="caution">
    <text evidence="2">The sequence shown here is derived from an EMBL/GenBank/DDBJ whole genome shotgun (WGS) entry which is preliminary data.</text>
</comment>
<evidence type="ECO:0000313" key="3">
    <source>
        <dbReference type="Proteomes" id="UP001590950"/>
    </source>
</evidence>
<dbReference type="Proteomes" id="UP001590950">
    <property type="component" value="Unassembled WGS sequence"/>
</dbReference>
<feature type="compositionally biased region" description="Polar residues" evidence="1">
    <location>
        <begin position="219"/>
        <end position="237"/>
    </location>
</feature>